<reference evidence="5" key="1">
    <citation type="journal article" date="2014" name="BMC Genomics">
        <title>Six newly sequenced chloroplast genomes from prasinophyte green algae provide insights into the relationships among prasinophyte lineages and the diversity of streamlined genome architecture in picoplanktonic species.</title>
        <authorList>
            <person name="Lemieux C."/>
            <person name="Otis C."/>
            <person name="Turmel M."/>
        </authorList>
    </citation>
    <scope>NUCLEOTIDE SEQUENCE</scope>
</reference>
<dbReference type="SUPFAM" id="SSF50104">
    <property type="entry name" value="Translation proteins SH3-like domain"/>
    <property type="match status" value="1"/>
</dbReference>
<organism evidence="5">
    <name type="scientific">Chloropicon primus</name>
    <dbReference type="NCBI Taxonomy" id="1764295"/>
    <lineage>
        <taxon>Eukaryota</taxon>
        <taxon>Viridiplantae</taxon>
        <taxon>Chlorophyta</taxon>
        <taxon>Chloropicophyceae</taxon>
        <taxon>Chloropicales</taxon>
        <taxon>Chloropicaceae</taxon>
        <taxon>Chloropicon</taxon>
    </lineage>
</organism>
<evidence type="ECO:0000256" key="4">
    <source>
        <dbReference type="HAMAP-Rule" id="MF_00402"/>
    </source>
</evidence>
<evidence type="ECO:0000256" key="2">
    <source>
        <dbReference type="ARBA" id="ARBA00022980"/>
    </source>
</evidence>
<dbReference type="PIRSF" id="PIRSF002191">
    <property type="entry name" value="Ribosomal_L19"/>
    <property type="match status" value="1"/>
</dbReference>
<dbReference type="GO" id="GO:0022625">
    <property type="term" value="C:cytosolic large ribosomal subunit"/>
    <property type="evidence" value="ECO:0007669"/>
    <property type="project" value="TreeGrafter"/>
</dbReference>
<dbReference type="InterPro" id="IPR008991">
    <property type="entry name" value="Translation_prot_SH3-like_sf"/>
</dbReference>
<keyword evidence="5" id="KW-0934">Plastid</keyword>
<dbReference type="PANTHER" id="PTHR15680:SF9">
    <property type="entry name" value="LARGE RIBOSOMAL SUBUNIT PROTEIN BL19M"/>
    <property type="match status" value="1"/>
</dbReference>
<dbReference type="GO" id="GO:0003735">
    <property type="term" value="F:structural constituent of ribosome"/>
    <property type="evidence" value="ECO:0007669"/>
    <property type="project" value="InterPro"/>
</dbReference>
<evidence type="ECO:0000256" key="1">
    <source>
        <dbReference type="ARBA" id="ARBA00005781"/>
    </source>
</evidence>
<dbReference type="Pfam" id="PF01245">
    <property type="entry name" value="Ribosomal_L19"/>
    <property type="match status" value="1"/>
</dbReference>
<comment type="similarity">
    <text evidence="1 4">Belongs to the bacterial ribosomal protein bL19 family.</text>
</comment>
<protein>
    <recommendedName>
        <fullName evidence="4">Large ribosomal subunit protein bL19c</fullName>
    </recommendedName>
</protein>
<dbReference type="PANTHER" id="PTHR15680">
    <property type="entry name" value="RIBOSOMAL PROTEIN L19"/>
    <property type="match status" value="1"/>
</dbReference>
<dbReference type="Gene3D" id="2.30.30.790">
    <property type="match status" value="1"/>
</dbReference>
<dbReference type="GO" id="GO:0006412">
    <property type="term" value="P:translation"/>
    <property type="evidence" value="ECO:0007669"/>
    <property type="project" value="UniProtKB-UniRule"/>
</dbReference>
<name>A0A088CJK4_9CHLO</name>
<dbReference type="PRINTS" id="PR00061">
    <property type="entry name" value="RIBOSOMALL19"/>
</dbReference>
<keyword evidence="2 4" id="KW-0689">Ribosomal protein</keyword>
<accession>A0A088CJK4</accession>
<dbReference type="AlphaFoldDB" id="A0A088CJK4"/>
<gene>
    <name evidence="4 5" type="primary">rpl19</name>
</gene>
<geneLocation type="chloroplast" evidence="5"/>
<comment type="subcellular location">
    <subcellularLocation>
        <location evidence="4">Plastid</location>
        <location evidence="4">Chloroplast</location>
    </subcellularLocation>
</comment>
<dbReference type="HAMAP" id="MF_00402">
    <property type="entry name" value="Ribosomal_bL19"/>
    <property type="match status" value="1"/>
</dbReference>
<evidence type="ECO:0000313" key="5">
    <source>
        <dbReference type="EMBL" id="AID67791.1"/>
    </source>
</evidence>
<dbReference type="InterPro" id="IPR038657">
    <property type="entry name" value="Ribosomal_bL19_sf"/>
</dbReference>
<dbReference type="NCBIfam" id="TIGR01024">
    <property type="entry name" value="rplS_bact"/>
    <property type="match status" value="1"/>
</dbReference>
<sequence length="118" mass="13463">MNKWIEKIEAPQLDKLKTEEKASINIGDTVKVGVQIREGDRTRVQNYQGTIIRRHNNGLKSTITVRRIFQGVGIERIFPLYSPAIVKIEIIAQGKVRRAKLNFLRNKKGKAARLKARG</sequence>
<proteinExistence type="inferred from homology"/>
<keyword evidence="5" id="KW-0150">Chloroplast</keyword>
<evidence type="ECO:0000256" key="3">
    <source>
        <dbReference type="ARBA" id="ARBA00023274"/>
    </source>
</evidence>
<dbReference type="InterPro" id="IPR001857">
    <property type="entry name" value="Ribosomal_bL19"/>
</dbReference>
<dbReference type="GO" id="GO:0009507">
    <property type="term" value="C:chloroplast"/>
    <property type="evidence" value="ECO:0007669"/>
    <property type="project" value="UniProtKB-SubCell"/>
</dbReference>
<dbReference type="EMBL" id="KJ746601">
    <property type="protein sequence ID" value="AID67791.1"/>
    <property type="molecule type" value="Genomic_DNA"/>
</dbReference>
<keyword evidence="3 4" id="KW-0687">Ribonucleoprotein</keyword>